<evidence type="ECO:0000313" key="2">
    <source>
        <dbReference type="Proteomes" id="UP000226179"/>
    </source>
</evidence>
<dbReference type="PROSITE" id="PS51257">
    <property type="entry name" value="PROKAR_LIPOPROTEIN"/>
    <property type="match status" value="1"/>
</dbReference>
<proteinExistence type="predicted"/>
<gene>
    <name evidence="1" type="ORF">RN90_02550</name>
</gene>
<protein>
    <recommendedName>
        <fullName evidence="3">Lipoprotein</fullName>
    </recommendedName>
</protein>
<accession>A0A2B7YSY3</accession>
<dbReference type="RefSeq" id="WP_022069204.1">
    <property type="nucleotide sequence ID" value="NZ_CP056022.1"/>
</dbReference>
<dbReference type="EMBL" id="NJGJ01000001">
    <property type="protein sequence ID" value="PGH24405.1"/>
    <property type="molecule type" value="Genomic_DNA"/>
</dbReference>
<evidence type="ECO:0000313" key="1">
    <source>
        <dbReference type="EMBL" id="PGH24405.1"/>
    </source>
</evidence>
<sequence length="81" mass="9103">MLKKLILIIISCFLIACSSTDNQTKYIDRKAPREKEVVETVQNQEENSSYNSVFEDVAIQVVSDMLDLGLKLLISTVVPVN</sequence>
<name>A0A2B7YSY3_9FUSO</name>
<dbReference type="AlphaFoldDB" id="A0A2B7YSY3"/>
<comment type="caution">
    <text evidence="1">The sequence shown here is derived from an EMBL/GenBank/DDBJ whole genome shotgun (WGS) entry which is preliminary data.</text>
</comment>
<organism evidence="1 2">
    <name type="scientific">Fusobacterium animalis</name>
    <dbReference type="NCBI Taxonomy" id="76859"/>
    <lineage>
        <taxon>Bacteria</taxon>
        <taxon>Fusobacteriati</taxon>
        <taxon>Fusobacteriota</taxon>
        <taxon>Fusobacteriia</taxon>
        <taxon>Fusobacteriales</taxon>
        <taxon>Fusobacteriaceae</taxon>
        <taxon>Fusobacterium</taxon>
    </lineage>
</organism>
<reference evidence="1 2" key="1">
    <citation type="submission" date="2017-06" db="EMBL/GenBank/DDBJ databases">
        <title>Draft genome sequence of Fusobacterium nucleatum subsp. animalis KCOM 1280 (=ChDC F318).</title>
        <authorList>
            <person name="Kook J.-K."/>
            <person name="Park S.-N."/>
            <person name="Lim Y.K."/>
            <person name="Roh H."/>
        </authorList>
    </citation>
    <scope>NUCLEOTIDE SEQUENCE [LARGE SCALE GENOMIC DNA]</scope>
    <source>
        <strain evidence="2">KCOM 1280 ( ChDC F318)</strain>
    </source>
</reference>
<dbReference type="Proteomes" id="UP000226179">
    <property type="component" value="Unassembled WGS sequence"/>
</dbReference>
<evidence type="ECO:0008006" key="3">
    <source>
        <dbReference type="Google" id="ProtNLM"/>
    </source>
</evidence>